<dbReference type="RefSeq" id="WP_124329738.1">
    <property type="nucleotide sequence ID" value="NZ_BEXT01000001.1"/>
</dbReference>
<dbReference type="CDD" id="cd12912">
    <property type="entry name" value="PDC2_MCP_like"/>
    <property type="match status" value="1"/>
</dbReference>
<dbReference type="CDD" id="cd07302">
    <property type="entry name" value="CHD"/>
    <property type="match status" value="1"/>
</dbReference>
<dbReference type="Pfam" id="PF00211">
    <property type="entry name" value="Guanylate_cyc"/>
    <property type="match status" value="1"/>
</dbReference>
<dbReference type="Gene3D" id="6.10.340.10">
    <property type="match status" value="1"/>
</dbReference>
<evidence type="ECO:0000259" key="8">
    <source>
        <dbReference type="PROSITE" id="PS50125"/>
    </source>
</evidence>
<dbReference type="PROSITE" id="PS50885">
    <property type="entry name" value="HAMP"/>
    <property type="match status" value="1"/>
</dbReference>
<dbReference type="Gene3D" id="3.30.70.1230">
    <property type="entry name" value="Nucleotide cyclase"/>
    <property type="match status" value="1"/>
</dbReference>
<dbReference type="PANTHER" id="PTHR43081:SF1">
    <property type="entry name" value="ADENYLATE CYCLASE, TERMINAL-DIFFERENTIATION SPECIFIC"/>
    <property type="match status" value="1"/>
</dbReference>
<dbReference type="Gene3D" id="3.30.450.20">
    <property type="entry name" value="PAS domain"/>
    <property type="match status" value="1"/>
</dbReference>
<accession>A0A401G021</accession>
<dbReference type="SMART" id="SM00044">
    <property type="entry name" value="CYCc"/>
    <property type="match status" value="1"/>
</dbReference>
<keyword evidence="11" id="KW-1185">Reference proteome</keyword>
<protein>
    <submittedName>
        <fullName evidence="10">Adenylate/guanylate cyclase domain-containing pr otein</fullName>
    </submittedName>
</protein>
<dbReference type="InterPro" id="IPR050697">
    <property type="entry name" value="Adenylyl/Guanylyl_Cyclase_3/4"/>
</dbReference>
<evidence type="ECO:0000313" key="10">
    <source>
        <dbReference type="EMBL" id="GBC62574.1"/>
    </source>
</evidence>
<evidence type="ECO:0000256" key="7">
    <source>
        <dbReference type="SAM" id="Phobius"/>
    </source>
</evidence>
<dbReference type="Pfam" id="PF02743">
    <property type="entry name" value="dCache_1"/>
    <property type="match status" value="1"/>
</dbReference>
<feature type="transmembrane region" description="Helical" evidence="7">
    <location>
        <begin position="20"/>
        <end position="41"/>
    </location>
</feature>
<feature type="domain" description="Guanylate cyclase" evidence="8">
    <location>
        <begin position="458"/>
        <end position="589"/>
    </location>
</feature>
<dbReference type="AlphaFoldDB" id="A0A401G021"/>
<keyword evidence="3" id="KW-1003">Cell membrane</keyword>
<dbReference type="GO" id="GO:0006171">
    <property type="term" value="P:cAMP biosynthetic process"/>
    <property type="evidence" value="ECO:0007669"/>
    <property type="project" value="TreeGrafter"/>
</dbReference>
<dbReference type="FunFam" id="3.30.70.1230:FF:000016">
    <property type="entry name" value="Adenylate/guanylate cyclase domain-containing protein"/>
    <property type="match status" value="1"/>
</dbReference>
<evidence type="ECO:0000256" key="6">
    <source>
        <dbReference type="ARBA" id="ARBA00023136"/>
    </source>
</evidence>
<evidence type="ECO:0000256" key="2">
    <source>
        <dbReference type="ARBA" id="ARBA00005381"/>
    </source>
</evidence>
<organism evidence="10 11">
    <name type="scientific">Desulfonema ishimotonii</name>
    <dbReference type="NCBI Taxonomy" id="45657"/>
    <lineage>
        <taxon>Bacteria</taxon>
        <taxon>Pseudomonadati</taxon>
        <taxon>Thermodesulfobacteriota</taxon>
        <taxon>Desulfobacteria</taxon>
        <taxon>Desulfobacterales</taxon>
        <taxon>Desulfococcaceae</taxon>
        <taxon>Desulfonema</taxon>
    </lineage>
</organism>
<dbReference type="GO" id="GO:0035556">
    <property type="term" value="P:intracellular signal transduction"/>
    <property type="evidence" value="ECO:0007669"/>
    <property type="project" value="InterPro"/>
</dbReference>
<sequence>MLISDKNFRGRKTLRLQILLAYLILLLILITGLVIHLPWLYTSKINVATIVRELNRELMSGTSDQIRKIFDRAIVAQHTIRDIFQKNIISIQDAKKRECLYLTLLKNNENFSWVSFGWTNGDFFGARRVNNNDIRTVLNEWKGDKLKALRRIDFYRPDSGDVRLAGRQFITHYDYYAPRRPWFRLARDSENDVWTPVYVFDTSQKPGINSALALRIDGKLAGVISVALELENISLYLKKLKVGKTGTAFIMNAGTELVAFRDIEEITRPLSGSDRLALKRISESENKFLRIASDCLRDSGYTPAGIQEMTQLKHTDPRTNQEFYVTFAPVGTPDWIIGTVIPESDFLGDIRRNTRYLLIALLLIILLSSSVAIFMIHRLVVRPVQQIADQTLHVRNFRLDEIVPVSSRIREVNQLSSAIYRMSAGLRSFEKYIPTELVRTLISQGIEARIGGEEKVVTVLFSDLVSFTRLSETMGSDLFPHLGEYFSQMSGIIGEQRGTIDKYIGDSIMAFWGAPIANAAHAVDACRAALACQARLRELGTRWQQENRPPLFARIGINTGKVLVGNIGSDQKMDYTVIGDPVNVASRLESLNKYYGTGILIGQETCEPAKDDIIVRKVDTVAVYGKAEGIDVFELIAMREDSTPADCDWIRIFEEGLTCYRMKQWKKAISLFQQIAGMRGVPDRPSQVYIEKCEQLILDPPACEWDCVTVMDRK</sequence>
<dbReference type="PANTHER" id="PTHR43081">
    <property type="entry name" value="ADENYLATE CYCLASE, TERMINAL-DIFFERENTIATION SPECIFIC-RELATED"/>
    <property type="match status" value="1"/>
</dbReference>
<evidence type="ECO:0000256" key="4">
    <source>
        <dbReference type="ARBA" id="ARBA00022692"/>
    </source>
</evidence>
<dbReference type="GO" id="GO:0004016">
    <property type="term" value="F:adenylate cyclase activity"/>
    <property type="evidence" value="ECO:0007669"/>
    <property type="project" value="UniProtKB-ARBA"/>
</dbReference>
<dbReference type="SUPFAM" id="SSF55073">
    <property type="entry name" value="Nucleotide cyclase"/>
    <property type="match status" value="1"/>
</dbReference>
<comment type="similarity">
    <text evidence="2">Belongs to the adenylyl cyclase class-3 family.</text>
</comment>
<dbReference type="InterPro" id="IPR003660">
    <property type="entry name" value="HAMP_dom"/>
</dbReference>
<evidence type="ECO:0000259" key="9">
    <source>
        <dbReference type="PROSITE" id="PS50885"/>
    </source>
</evidence>
<keyword evidence="4 7" id="KW-0812">Transmembrane</keyword>
<name>A0A401G021_9BACT</name>
<comment type="caution">
    <text evidence="10">The sequence shown here is derived from an EMBL/GenBank/DDBJ whole genome shotgun (WGS) entry which is preliminary data.</text>
</comment>
<dbReference type="EMBL" id="BEXT01000001">
    <property type="protein sequence ID" value="GBC62574.1"/>
    <property type="molecule type" value="Genomic_DNA"/>
</dbReference>
<comment type="subcellular location">
    <subcellularLocation>
        <location evidence="1">Cell membrane</location>
        <topology evidence="1">Multi-pass membrane protein</topology>
    </subcellularLocation>
</comment>
<evidence type="ECO:0000313" key="11">
    <source>
        <dbReference type="Proteomes" id="UP000288096"/>
    </source>
</evidence>
<proteinExistence type="inferred from homology"/>
<keyword evidence="6 7" id="KW-0472">Membrane</keyword>
<reference evidence="11" key="1">
    <citation type="submission" date="2017-11" db="EMBL/GenBank/DDBJ databases">
        <authorList>
            <person name="Watanabe M."/>
            <person name="Kojima H."/>
        </authorList>
    </citation>
    <scope>NUCLEOTIDE SEQUENCE [LARGE SCALE GENOMIC DNA]</scope>
    <source>
        <strain evidence="11">Tokyo 01</strain>
    </source>
</reference>
<evidence type="ECO:0000256" key="3">
    <source>
        <dbReference type="ARBA" id="ARBA00022475"/>
    </source>
</evidence>
<dbReference type="InterPro" id="IPR033479">
    <property type="entry name" value="dCache_1"/>
</dbReference>
<dbReference type="InterPro" id="IPR029787">
    <property type="entry name" value="Nucleotide_cyclase"/>
</dbReference>
<dbReference type="Proteomes" id="UP000288096">
    <property type="component" value="Unassembled WGS sequence"/>
</dbReference>
<feature type="transmembrane region" description="Helical" evidence="7">
    <location>
        <begin position="356"/>
        <end position="376"/>
    </location>
</feature>
<dbReference type="PROSITE" id="PS50125">
    <property type="entry name" value="GUANYLATE_CYCLASE_2"/>
    <property type="match status" value="1"/>
</dbReference>
<evidence type="ECO:0000256" key="1">
    <source>
        <dbReference type="ARBA" id="ARBA00004651"/>
    </source>
</evidence>
<evidence type="ECO:0000256" key="5">
    <source>
        <dbReference type="ARBA" id="ARBA00022989"/>
    </source>
</evidence>
<reference evidence="11" key="2">
    <citation type="submission" date="2019-01" db="EMBL/GenBank/DDBJ databases">
        <title>Genome sequence of Desulfonema ishimotonii strain Tokyo 01.</title>
        <authorList>
            <person name="Fukui M."/>
        </authorList>
    </citation>
    <scope>NUCLEOTIDE SEQUENCE [LARGE SCALE GENOMIC DNA]</scope>
    <source>
        <strain evidence="11">Tokyo 01</strain>
    </source>
</reference>
<dbReference type="InterPro" id="IPR001054">
    <property type="entry name" value="A/G_cyclase"/>
</dbReference>
<gene>
    <name evidence="10" type="ORF">DENIS_3546</name>
</gene>
<feature type="domain" description="HAMP" evidence="9">
    <location>
        <begin position="378"/>
        <end position="431"/>
    </location>
</feature>
<dbReference type="OrthoDB" id="9806735at2"/>
<dbReference type="GO" id="GO:0005886">
    <property type="term" value="C:plasma membrane"/>
    <property type="evidence" value="ECO:0007669"/>
    <property type="project" value="UniProtKB-SubCell"/>
</dbReference>
<keyword evidence="5 7" id="KW-1133">Transmembrane helix</keyword>